<dbReference type="EMBL" id="CADDTS010000004">
    <property type="protein sequence ID" value="CAB1207548.1"/>
    <property type="molecule type" value="Genomic_DNA"/>
</dbReference>
<keyword evidence="4" id="KW-0175">Coiled coil</keyword>
<organism evidence="6 7">
    <name type="scientific">Acinetobacter bouvetii</name>
    <dbReference type="NCBI Taxonomy" id="202951"/>
    <lineage>
        <taxon>Bacteria</taxon>
        <taxon>Pseudomonadati</taxon>
        <taxon>Pseudomonadota</taxon>
        <taxon>Gammaproteobacteria</taxon>
        <taxon>Moraxellales</taxon>
        <taxon>Moraxellaceae</taxon>
        <taxon>Acinetobacter</taxon>
    </lineage>
</organism>
<feature type="domain" description="Type I restriction modification DNA specificity" evidence="5">
    <location>
        <begin position="252"/>
        <end position="363"/>
    </location>
</feature>
<feature type="domain" description="Type I restriction modification DNA specificity" evidence="5">
    <location>
        <begin position="34"/>
        <end position="166"/>
    </location>
</feature>
<dbReference type="InterPro" id="IPR052021">
    <property type="entry name" value="Type-I_RS_S_subunit"/>
</dbReference>
<evidence type="ECO:0000313" key="7">
    <source>
        <dbReference type="Proteomes" id="UP000489961"/>
    </source>
</evidence>
<name>A0A811G935_9GAMM</name>
<dbReference type="InterPro" id="IPR044946">
    <property type="entry name" value="Restrct_endonuc_typeI_TRD_sf"/>
</dbReference>
<dbReference type="Pfam" id="PF01420">
    <property type="entry name" value="Methylase_S"/>
    <property type="match status" value="2"/>
</dbReference>
<protein>
    <submittedName>
        <fullName evidence="6">EcoKI restriction-modification system protein HsdS</fullName>
    </submittedName>
</protein>
<keyword evidence="2" id="KW-0680">Restriction system</keyword>
<reference evidence="6 7" key="1">
    <citation type="submission" date="2020-02" db="EMBL/GenBank/DDBJ databases">
        <authorList>
            <person name="Chaudhuri R."/>
        </authorList>
    </citation>
    <scope>NUCLEOTIDE SEQUENCE [LARGE SCALE GENOMIC DNA]</scope>
    <source>
        <strain evidence="6">SFB21</strain>
    </source>
</reference>
<dbReference type="Proteomes" id="UP000489961">
    <property type="component" value="Unassembled WGS sequence"/>
</dbReference>
<evidence type="ECO:0000256" key="2">
    <source>
        <dbReference type="ARBA" id="ARBA00022747"/>
    </source>
</evidence>
<evidence type="ECO:0000256" key="3">
    <source>
        <dbReference type="ARBA" id="ARBA00023125"/>
    </source>
</evidence>
<comment type="similarity">
    <text evidence="1">Belongs to the type-I restriction system S methylase family.</text>
</comment>
<dbReference type="AlphaFoldDB" id="A0A811G935"/>
<dbReference type="Gene3D" id="3.90.220.20">
    <property type="entry name" value="DNA methylase specificity domains"/>
    <property type="match status" value="2"/>
</dbReference>
<evidence type="ECO:0000313" key="6">
    <source>
        <dbReference type="EMBL" id="CAB1207548.1"/>
    </source>
</evidence>
<sequence>MVPKGWKKGLFNEGIELISGQHVEAELVNIYGLGKPYLTGPADFPNGKIIITKFTTEGKKFSQKGDLLITVKGSGTGKVIESNNEYAISRQLMAIRPTNFDAKFIYYNITASLSSYESAAAGLIPGISRDDVLHTPLLIPPLPEQKKIAQILSTWDQAITATEQLLANSQQQKKALMQQLLTGKKRLLDDYGVAFSGEWMYPRANELFKTISKKNNSDDEELLAVTQDRGVLPRSLLERRVVMPDSSTKGYKLVVPGNFIISLRSFQGGLEYSEYRGLVSPAYTVLEPIKEICDNFYKQYYKSYNFIGHLAVAVIGIRDGKQISYDDFSFLKLPYPCIEEQQKIAAALSTVDQEIETLQKKLDCLKQEKKALMQQLLTGKRRVKVDV</sequence>
<dbReference type="CDD" id="cd17496">
    <property type="entry name" value="RMtype1_S_BliBORF2384P-TRD1-CR1_like"/>
    <property type="match status" value="1"/>
</dbReference>
<proteinExistence type="inferred from homology"/>
<dbReference type="RefSeq" id="WP_174558189.1">
    <property type="nucleotide sequence ID" value="NZ_CADDTS010000004.1"/>
</dbReference>
<dbReference type="PANTHER" id="PTHR30408:SF12">
    <property type="entry name" value="TYPE I RESTRICTION ENZYME MJAVIII SPECIFICITY SUBUNIT"/>
    <property type="match status" value="1"/>
</dbReference>
<dbReference type="GO" id="GO:0009307">
    <property type="term" value="P:DNA restriction-modification system"/>
    <property type="evidence" value="ECO:0007669"/>
    <property type="project" value="UniProtKB-KW"/>
</dbReference>
<comment type="caution">
    <text evidence="6">The sequence shown here is derived from an EMBL/GenBank/DDBJ whole genome shotgun (WGS) entry which is preliminary data.</text>
</comment>
<dbReference type="Gene3D" id="1.10.287.1120">
    <property type="entry name" value="Bipartite methylase S protein"/>
    <property type="match status" value="1"/>
</dbReference>
<evidence type="ECO:0000259" key="5">
    <source>
        <dbReference type="Pfam" id="PF01420"/>
    </source>
</evidence>
<accession>A0A811G935</accession>
<dbReference type="InterPro" id="IPR000055">
    <property type="entry name" value="Restrct_endonuc_typeI_TRD"/>
</dbReference>
<dbReference type="PANTHER" id="PTHR30408">
    <property type="entry name" value="TYPE-1 RESTRICTION ENZYME ECOKI SPECIFICITY PROTEIN"/>
    <property type="match status" value="1"/>
</dbReference>
<gene>
    <name evidence="6" type="ORF">SFB21_0174</name>
</gene>
<evidence type="ECO:0000256" key="1">
    <source>
        <dbReference type="ARBA" id="ARBA00010923"/>
    </source>
</evidence>
<feature type="coiled-coil region" evidence="4">
    <location>
        <begin position="348"/>
        <end position="375"/>
    </location>
</feature>
<dbReference type="GO" id="GO:0003677">
    <property type="term" value="F:DNA binding"/>
    <property type="evidence" value="ECO:0007669"/>
    <property type="project" value="UniProtKB-KW"/>
</dbReference>
<evidence type="ECO:0000256" key="4">
    <source>
        <dbReference type="SAM" id="Coils"/>
    </source>
</evidence>
<keyword evidence="3" id="KW-0238">DNA-binding</keyword>
<dbReference type="SUPFAM" id="SSF116734">
    <property type="entry name" value="DNA methylase specificity domain"/>
    <property type="match status" value="2"/>
</dbReference>